<accession>A0A382ZZG9</accession>
<gene>
    <name evidence="1" type="ORF">METZ01_LOCUS453637</name>
</gene>
<evidence type="ECO:0000313" key="1">
    <source>
        <dbReference type="EMBL" id="SVE00783.1"/>
    </source>
</evidence>
<reference evidence="1" key="1">
    <citation type="submission" date="2018-05" db="EMBL/GenBank/DDBJ databases">
        <authorList>
            <person name="Lanie J.A."/>
            <person name="Ng W.-L."/>
            <person name="Kazmierczak K.M."/>
            <person name="Andrzejewski T.M."/>
            <person name="Davidsen T.M."/>
            <person name="Wayne K.J."/>
            <person name="Tettelin H."/>
            <person name="Glass J.I."/>
            <person name="Rusch D."/>
            <person name="Podicherti R."/>
            <person name="Tsui H.-C.T."/>
            <person name="Winkler M.E."/>
        </authorList>
    </citation>
    <scope>NUCLEOTIDE SEQUENCE</scope>
</reference>
<name>A0A382ZZG9_9ZZZZ</name>
<sequence length="141" mass="15833">MEDIMCTKLILSFLGALVLFQLGCSNSLVQYHGTTVYGLDVLGQPQSFTKGKIVSARDVQIQCGQELQACQYPHLKPKDSQKEPNQVVDVVSTGTEFVIERDVGEPFLFVQFNEEQLKAGERVLLLKETDKTRIVRDRATK</sequence>
<dbReference type="AlphaFoldDB" id="A0A382ZZG9"/>
<dbReference type="EMBL" id="UINC01187845">
    <property type="protein sequence ID" value="SVE00783.1"/>
    <property type="molecule type" value="Genomic_DNA"/>
</dbReference>
<proteinExistence type="predicted"/>
<organism evidence="1">
    <name type="scientific">marine metagenome</name>
    <dbReference type="NCBI Taxonomy" id="408172"/>
    <lineage>
        <taxon>unclassified sequences</taxon>
        <taxon>metagenomes</taxon>
        <taxon>ecological metagenomes</taxon>
    </lineage>
</organism>
<protein>
    <submittedName>
        <fullName evidence="1">Uncharacterized protein</fullName>
    </submittedName>
</protein>